<feature type="domain" description="Elongation factor G-binding protein C-terminal treble-clef zinc-finger" evidence="1">
    <location>
        <begin position="8"/>
        <end position="161"/>
    </location>
</feature>
<protein>
    <recommendedName>
        <fullName evidence="1">Elongation factor G-binding protein C-terminal treble-clef zinc-finger domain-containing protein</fullName>
    </recommendedName>
</protein>
<dbReference type="InterPro" id="IPR032330">
    <property type="entry name" value="EF-G-binding_C"/>
</dbReference>
<evidence type="ECO:0000313" key="2">
    <source>
        <dbReference type="EMBL" id="MBP2179448.1"/>
    </source>
</evidence>
<dbReference type="RefSeq" id="WP_209663156.1">
    <property type="nucleotide sequence ID" value="NZ_JAGGMS010000001.1"/>
</dbReference>
<gene>
    <name evidence="2" type="ORF">JOM49_000974</name>
</gene>
<reference evidence="2 3" key="1">
    <citation type="submission" date="2021-03" db="EMBL/GenBank/DDBJ databases">
        <title>Sequencing the genomes of 1000 actinobacteria strains.</title>
        <authorList>
            <person name="Klenk H.-P."/>
        </authorList>
    </citation>
    <scope>NUCLEOTIDE SEQUENCE [LARGE SCALE GENOMIC DNA]</scope>
    <source>
        <strain evidence="2 3">DSM 45510</strain>
    </source>
</reference>
<accession>A0ABS4PJ49</accession>
<comment type="caution">
    <text evidence="2">The sequence shown here is derived from an EMBL/GenBank/DDBJ whole genome shotgun (WGS) entry which is preliminary data.</text>
</comment>
<proteinExistence type="predicted"/>
<evidence type="ECO:0000259" key="1">
    <source>
        <dbReference type="Pfam" id="PF16571"/>
    </source>
</evidence>
<keyword evidence="3" id="KW-1185">Reference proteome</keyword>
<dbReference type="Proteomes" id="UP000741013">
    <property type="component" value="Unassembled WGS sequence"/>
</dbReference>
<dbReference type="EMBL" id="JAGGMS010000001">
    <property type="protein sequence ID" value="MBP2179448.1"/>
    <property type="molecule type" value="Genomic_DNA"/>
</dbReference>
<evidence type="ECO:0000313" key="3">
    <source>
        <dbReference type="Proteomes" id="UP000741013"/>
    </source>
</evidence>
<organism evidence="2 3">
    <name type="scientific">Amycolatopsis magusensis</name>
    <dbReference type="NCBI Taxonomy" id="882444"/>
    <lineage>
        <taxon>Bacteria</taxon>
        <taxon>Bacillati</taxon>
        <taxon>Actinomycetota</taxon>
        <taxon>Actinomycetes</taxon>
        <taxon>Pseudonocardiales</taxon>
        <taxon>Pseudonocardiaceae</taxon>
        <taxon>Amycolatopsis</taxon>
    </lineage>
</organism>
<dbReference type="Pfam" id="PF16571">
    <property type="entry name" value="FBP_C"/>
    <property type="match status" value="1"/>
</dbReference>
<name>A0ABS4PJ49_9PSEU</name>
<sequence length="166" mass="18461">MEPLTEAEIRASFVNCSKGEAKGLTLPARTEEIPWPDLDFLAWRDPRAVQRAYLVTRHDSGVVGLSLRATQPPKSRLRSNMCGLCMTTHGLVDVALFSARRAGQSGKDGNTLGLYVCANLRCCDYIRGKLKPETPQPRETVTLDERIARLEAKLHRFVDQVLGARV</sequence>